<organism evidence="2 3">
    <name type="scientific">Flavobacterium hiemivividum</name>
    <dbReference type="NCBI Taxonomy" id="2541734"/>
    <lineage>
        <taxon>Bacteria</taxon>
        <taxon>Pseudomonadati</taxon>
        <taxon>Bacteroidota</taxon>
        <taxon>Flavobacteriia</taxon>
        <taxon>Flavobacteriales</taxon>
        <taxon>Flavobacteriaceae</taxon>
        <taxon>Flavobacterium</taxon>
    </lineage>
</organism>
<dbReference type="AlphaFoldDB" id="A0A4R5CX84"/>
<dbReference type="PROSITE" id="PS51257">
    <property type="entry name" value="PROKAR_LIPOPROTEIN"/>
    <property type="match status" value="1"/>
</dbReference>
<evidence type="ECO:0000313" key="3">
    <source>
        <dbReference type="Proteomes" id="UP000294597"/>
    </source>
</evidence>
<keyword evidence="3" id="KW-1185">Reference proteome</keyword>
<name>A0A4R5CX84_9FLAO</name>
<dbReference type="InterPro" id="IPR041662">
    <property type="entry name" value="SusD-like_2"/>
</dbReference>
<dbReference type="EMBL" id="SMFO01000002">
    <property type="protein sequence ID" value="TDE05402.1"/>
    <property type="molecule type" value="Genomic_DNA"/>
</dbReference>
<feature type="signal peptide" evidence="1">
    <location>
        <begin position="1"/>
        <end position="22"/>
    </location>
</feature>
<dbReference type="Proteomes" id="UP000294597">
    <property type="component" value="Unassembled WGS sequence"/>
</dbReference>
<accession>A0A4R5CX84</accession>
<protein>
    <submittedName>
        <fullName evidence="2">SusD/RagB family nutrient-binding outer membrane lipoprotein</fullName>
    </submittedName>
</protein>
<evidence type="ECO:0000313" key="2">
    <source>
        <dbReference type="EMBL" id="TDE05402.1"/>
    </source>
</evidence>
<dbReference type="RefSeq" id="WP_132109444.1">
    <property type="nucleotide sequence ID" value="NZ_SMFO01000002.1"/>
</dbReference>
<feature type="chain" id="PRO_5020799582" evidence="1">
    <location>
        <begin position="23"/>
        <end position="515"/>
    </location>
</feature>
<keyword evidence="1" id="KW-0732">Signal</keyword>
<proteinExistence type="predicted"/>
<keyword evidence="2" id="KW-0449">Lipoprotein</keyword>
<dbReference type="SUPFAM" id="SSF48452">
    <property type="entry name" value="TPR-like"/>
    <property type="match status" value="1"/>
</dbReference>
<dbReference type="Pfam" id="PF12771">
    <property type="entry name" value="SusD-like_2"/>
    <property type="match status" value="1"/>
</dbReference>
<reference evidence="2 3" key="1">
    <citation type="submission" date="2019-03" db="EMBL/GenBank/DDBJ databases">
        <title>Flavobacterium TSA-D2 sp. nov., isolated from arctic soil.</title>
        <authorList>
            <person name="Chaudhary D.K."/>
        </authorList>
    </citation>
    <scope>NUCLEOTIDE SEQUENCE [LARGE SCALE GENOMIC DNA]</scope>
    <source>
        <strain evidence="2 3">TSA-D2</strain>
    </source>
</reference>
<gene>
    <name evidence="2" type="ORF">E0F98_04615</name>
</gene>
<sequence length="515" mass="57408">MKNITKYIAVSMVALLSTACNRDEIAEVNINPSFPTVTEPIYLLPNIQASMATGIQFDSRFLGKYTQYFSHTTANYIFDQYGYIANSDSGGEIWKMAYYSIGLNLTQAQEVANKNQRYDIVGLSKAIKAWTWQVSTDYHSNLIKFDQVFTARLTFDYGTQEEAYAEVVKLANEAIVDLARTDGKSDVSYTAKGDLIYGGDRTKWTKFAYGVLARNSNNLINKTTYSPDKVIEYVNKSLSSINDDCYVKFTATSTSDANFFGPSRNNLNSFRQSDFILRAMDGTVFGGTVDPRMANILQPSADGVFRGNPLSTTAGTVAATRIPNLWGTIGSGNSTIPGRYLFRDKADFPLMTYAELQFIKAEAAFIKGDKAMALDAYKKGIEASIDMVNRNTVVSTVAPTAALITAAQKAAFLSDVNIVPTAANLTIKHIMMQKYVALFGYGYLETWTDMRKYHYDPLVYETIAFPTLSPDNNGKLAYRVRPRFNSEYVWNFAALQAIGADKPSYHTEEMWFSQP</sequence>
<comment type="caution">
    <text evidence="2">The sequence shown here is derived from an EMBL/GenBank/DDBJ whole genome shotgun (WGS) entry which is preliminary data.</text>
</comment>
<dbReference type="InterPro" id="IPR011990">
    <property type="entry name" value="TPR-like_helical_dom_sf"/>
</dbReference>
<dbReference type="Gene3D" id="1.25.40.390">
    <property type="match status" value="1"/>
</dbReference>
<evidence type="ECO:0000256" key="1">
    <source>
        <dbReference type="SAM" id="SignalP"/>
    </source>
</evidence>